<name>A0A133PQ72_9FIRM</name>
<accession>A0A133PQ72</accession>
<dbReference type="PANTHER" id="PTHR33969">
    <property type="entry name" value="SEGREGATION AND CONDENSATION PROTEIN A"/>
    <property type="match status" value="1"/>
</dbReference>
<sequence>MEYNIVLKTYEGPMDLLLDLIKENEIDIYDIPIFKITEEFLKYIENMKKLNLTLTSDFILMASTLLEIKSKMLLPKKEDLDEEAEEEEDPRQDLVESLLEYKRYKEASEILKVQEEYESKSFYKLRTEIFSMNEMDFLKDSNVDKLSLAFFNILKRYKDKEVVGIEREYFKVEDAARKIKLALHKNKEIKFSDLLVDIVYKVDVITYFLGMLELIKNEYILAEQSDNFADILIKEREYNGQEQAEINN</sequence>
<dbReference type="Pfam" id="PF02616">
    <property type="entry name" value="SMC_ScpA"/>
    <property type="match status" value="1"/>
</dbReference>
<keyword evidence="3" id="KW-0132">Cell division</keyword>
<dbReference type="PANTHER" id="PTHR33969:SF2">
    <property type="entry name" value="SEGREGATION AND CONDENSATION PROTEIN A"/>
    <property type="match status" value="1"/>
</dbReference>
<keyword evidence="3" id="KW-0131">Cell cycle</keyword>
<dbReference type="HAMAP" id="MF_01805">
    <property type="entry name" value="ScpA"/>
    <property type="match status" value="1"/>
</dbReference>
<gene>
    <name evidence="3" type="primary">scpA</name>
    <name evidence="4" type="ORF">HMPREF3229_00787</name>
</gene>
<comment type="similarity">
    <text evidence="3">Belongs to the ScpA family.</text>
</comment>
<organism evidence="4">
    <name type="scientific">Peptoniphilus harei</name>
    <dbReference type="NCBI Taxonomy" id="54005"/>
    <lineage>
        <taxon>Bacteria</taxon>
        <taxon>Bacillati</taxon>
        <taxon>Bacillota</taxon>
        <taxon>Tissierellia</taxon>
        <taxon>Tissierellales</taxon>
        <taxon>Peptoniphilaceae</taxon>
        <taxon>Peptoniphilus</taxon>
    </lineage>
</organism>
<dbReference type="PATRIC" id="fig|54005.3.peg.774"/>
<comment type="subunit">
    <text evidence="3">Component of a cohesin-like complex composed of ScpA, ScpB and the Smc homodimer, in which ScpA and ScpB bind to the head domain of Smc. The presence of the three proteins is required for the association of the complex with DNA.</text>
</comment>
<dbReference type="AlphaFoldDB" id="A0A133PQ72"/>
<protein>
    <recommendedName>
        <fullName evidence="2 3">Segregation and condensation protein A</fullName>
    </recommendedName>
</protein>
<comment type="caution">
    <text evidence="4">The sequence shown here is derived from an EMBL/GenBank/DDBJ whole genome shotgun (WGS) entry which is preliminary data.</text>
</comment>
<dbReference type="InterPro" id="IPR023093">
    <property type="entry name" value="ScpA-like_C"/>
</dbReference>
<comment type="subcellular location">
    <subcellularLocation>
        <location evidence="3">Cytoplasm</location>
    </subcellularLocation>
    <text evidence="3">Associated with two foci at the outer edges of the nucleoid region in young cells, and at four foci within both cell halves in older cells.</text>
</comment>
<dbReference type="GO" id="GO:0051301">
    <property type="term" value="P:cell division"/>
    <property type="evidence" value="ECO:0007669"/>
    <property type="project" value="UniProtKB-KW"/>
</dbReference>
<reference evidence="4 5" key="1">
    <citation type="submission" date="2016-01" db="EMBL/GenBank/DDBJ databases">
        <authorList>
            <person name="Oliw E.H."/>
        </authorList>
    </citation>
    <scope>NUCLEOTIDE SEQUENCE [LARGE SCALE GENOMIC DNA]</scope>
    <source>
        <strain evidence="4 5">CMW7756A</strain>
    </source>
</reference>
<keyword evidence="1 3" id="KW-0159">Chromosome partition</keyword>
<dbReference type="GO" id="GO:0007059">
    <property type="term" value="P:chromosome segregation"/>
    <property type="evidence" value="ECO:0007669"/>
    <property type="project" value="UniProtKB-UniRule"/>
</dbReference>
<evidence type="ECO:0000256" key="3">
    <source>
        <dbReference type="HAMAP-Rule" id="MF_01805"/>
    </source>
</evidence>
<dbReference type="EMBL" id="LRQE01000024">
    <property type="protein sequence ID" value="KXA30779.1"/>
    <property type="molecule type" value="Genomic_DNA"/>
</dbReference>
<dbReference type="GO" id="GO:0006260">
    <property type="term" value="P:DNA replication"/>
    <property type="evidence" value="ECO:0007669"/>
    <property type="project" value="UniProtKB-UniRule"/>
</dbReference>
<evidence type="ECO:0000256" key="1">
    <source>
        <dbReference type="ARBA" id="ARBA00022829"/>
    </source>
</evidence>
<dbReference type="Proteomes" id="UP000070174">
    <property type="component" value="Unassembled WGS sequence"/>
</dbReference>
<dbReference type="RefSeq" id="WP_060799985.1">
    <property type="nucleotide sequence ID" value="NZ_KQ957097.1"/>
</dbReference>
<dbReference type="GO" id="GO:0005737">
    <property type="term" value="C:cytoplasm"/>
    <property type="evidence" value="ECO:0007669"/>
    <property type="project" value="UniProtKB-SubCell"/>
</dbReference>
<comment type="function">
    <text evidence="3">Participates in chromosomal partition during cell division. May act via the formation of a condensin-like complex containing Smc and ScpB that pull DNA away from mid-cell into both cell halves.</text>
</comment>
<evidence type="ECO:0000256" key="2">
    <source>
        <dbReference type="ARBA" id="ARBA00044777"/>
    </source>
</evidence>
<evidence type="ECO:0000313" key="5">
    <source>
        <dbReference type="Proteomes" id="UP000070174"/>
    </source>
</evidence>
<keyword evidence="3" id="KW-0963">Cytoplasm</keyword>
<evidence type="ECO:0000313" key="4">
    <source>
        <dbReference type="EMBL" id="KXA30779.1"/>
    </source>
</evidence>
<proteinExistence type="inferred from homology"/>
<dbReference type="Gene3D" id="1.10.10.580">
    <property type="entry name" value="Structural maintenance of chromosome 1. Chain E"/>
    <property type="match status" value="1"/>
</dbReference>
<dbReference type="Gene3D" id="6.10.250.2410">
    <property type="match status" value="1"/>
</dbReference>
<dbReference type="InterPro" id="IPR003768">
    <property type="entry name" value="ScpA"/>
</dbReference>